<feature type="compositionally biased region" description="Acidic residues" evidence="1">
    <location>
        <begin position="101"/>
        <end position="110"/>
    </location>
</feature>
<keyword evidence="4" id="KW-1185">Reference proteome</keyword>
<keyword evidence="2" id="KW-0812">Transmembrane</keyword>
<dbReference type="Proteomes" id="UP000261500">
    <property type="component" value="Unplaced"/>
</dbReference>
<name>A0A3B3V2I2_9TELE</name>
<dbReference type="Ensembl" id="ENSPLAT00000016843.1">
    <property type="protein sequence ID" value="ENSPLAP00000019114.1"/>
    <property type="gene ID" value="ENSPLAG00000000976.1"/>
</dbReference>
<keyword evidence="2" id="KW-1133">Transmembrane helix</keyword>
<dbReference type="GeneTree" id="ENSGT00530000067688"/>
<proteinExistence type="predicted"/>
<reference evidence="3" key="2">
    <citation type="submission" date="2025-09" db="UniProtKB">
        <authorList>
            <consortium name="Ensembl"/>
        </authorList>
    </citation>
    <scope>IDENTIFICATION</scope>
</reference>
<evidence type="ECO:0000313" key="3">
    <source>
        <dbReference type="Ensembl" id="ENSPLAP00000019114.1"/>
    </source>
</evidence>
<accession>A0A3B3V2I2</accession>
<feature type="compositionally biased region" description="Basic and acidic residues" evidence="1">
    <location>
        <begin position="111"/>
        <end position="120"/>
    </location>
</feature>
<dbReference type="AlphaFoldDB" id="A0A3B3V2I2"/>
<feature type="compositionally biased region" description="Basic and acidic residues" evidence="1">
    <location>
        <begin position="135"/>
        <end position="144"/>
    </location>
</feature>
<keyword evidence="2" id="KW-0472">Membrane</keyword>
<feature type="compositionally biased region" description="Acidic residues" evidence="1">
    <location>
        <begin position="72"/>
        <end position="85"/>
    </location>
</feature>
<protein>
    <submittedName>
        <fullName evidence="3">Si:ch211-119e14.1</fullName>
    </submittedName>
</protein>
<evidence type="ECO:0000313" key="4">
    <source>
        <dbReference type="Proteomes" id="UP000261500"/>
    </source>
</evidence>
<feature type="transmembrane region" description="Helical" evidence="2">
    <location>
        <begin position="6"/>
        <end position="23"/>
    </location>
</feature>
<evidence type="ECO:0000256" key="2">
    <source>
        <dbReference type="SAM" id="Phobius"/>
    </source>
</evidence>
<feature type="region of interest" description="Disordered" evidence="1">
    <location>
        <begin position="66"/>
        <end position="172"/>
    </location>
</feature>
<feature type="compositionally biased region" description="Low complexity" evidence="1">
    <location>
        <begin position="87"/>
        <end position="98"/>
    </location>
</feature>
<sequence>MPDTVVILSLVLLVLVVLLVFFYKKLNKEANNQYTVQNIIYKEGGVRDRVRAAALAVETRLGVQVWPRGHDEEEEMEEIQDEEGAVDSGDSQHQSDGSGTDGEDEQEEDSVDHSGSTKENEGDDSDVEGSEAGEEDRLIDNKPEENEEVGGNSEEKQELKVEGKAEASGGTGLLIDLKQFSGSAIWSEQNEDESQGGDVTAL</sequence>
<organism evidence="3 4">
    <name type="scientific">Poecilia latipinna</name>
    <name type="common">sailfin molly</name>
    <dbReference type="NCBI Taxonomy" id="48699"/>
    <lineage>
        <taxon>Eukaryota</taxon>
        <taxon>Metazoa</taxon>
        <taxon>Chordata</taxon>
        <taxon>Craniata</taxon>
        <taxon>Vertebrata</taxon>
        <taxon>Euteleostomi</taxon>
        <taxon>Actinopterygii</taxon>
        <taxon>Neopterygii</taxon>
        <taxon>Teleostei</taxon>
        <taxon>Neoteleostei</taxon>
        <taxon>Acanthomorphata</taxon>
        <taxon>Ovalentaria</taxon>
        <taxon>Atherinomorphae</taxon>
        <taxon>Cyprinodontiformes</taxon>
        <taxon>Poeciliidae</taxon>
        <taxon>Poeciliinae</taxon>
        <taxon>Poecilia</taxon>
    </lineage>
</organism>
<evidence type="ECO:0000256" key="1">
    <source>
        <dbReference type="SAM" id="MobiDB-lite"/>
    </source>
</evidence>
<feature type="compositionally biased region" description="Acidic residues" evidence="1">
    <location>
        <begin position="121"/>
        <end position="134"/>
    </location>
</feature>
<feature type="compositionally biased region" description="Basic and acidic residues" evidence="1">
    <location>
        <begin position="153"/>
        <end position="165"/>
    </location>
</feature>
<reference evidence="3" key="1">
    <citation type="submission" date="2025-08" db="UniProtKB">
        <authorList>
            <consortium name="Ensembl"/>
        </authorList>
    </citation>
    <scope>IDENTIFICATION</scope>
</reference>